<dbReference type="InterPro" id="IPR036259">
    <property type="entry name" value="MFS_trans_sf"/>
</dbReference>
<feature type="transmembrane region" description="Helical" evidence="6">
    <location>
        <begin position="12"/>
        <end position="32"/>
    </location>
</feature>
<dbReference type="Proteomes" id="UP000469670">
    <property type="component" value="Unassembled WGS sequence"/>
</dbReference>
<evidence type="ECO:0000313" key="8">
    <source>
        <dbReference type="Proteomes" id="UP000469670"/>
    </source>
</evidence>
<evidence type="ECO:0000256" key="3">
    <source>
        <dbReference type="ARBA" id="ARBA00022989"/>
    </source>
</evidence>
<accession>A0A7K3S6K0</accession>
<comment type="subcellular location">
    <subcellularLocation>
        <location evidence="1">Membrane</location>
        <topology evidence="1">Multi-pass membrane protein</topology>
    </subcellularLocation>
</comment>
<name>A0A7K3S6K0_9ACTN</name>
<evidence type="ECO:0000313" key="7">
    <source>
        <dbReference type="EMBL" id="NEC23136.1"/>
    </source>
</evidence>
<keyword evidence="4 6" id="KW-0472">Membrane</keyword>
<evidence type="ECO:0000256" key="1">
    <source>
        <dbReference type="ARBA" id="ARBA00004141"/>
    </source>
</evidence>
<gene>
    <name evidence="7" type="ORF">G3I50_33545</name>
</gene>
<sequence length="130" mass="12950">ALAVHLVPGRGAGWAMAAPLLFAGLGSGLVIAPNQTLTLAEVPVRQAGSAGGTLQTGQRVGSAIGIAAVGAVFFAQVGPDGWADAYDHGLIVSVAFVLAALIVAVADVGAGRRGRGRNERQDTDPTRSPA</sequence>
<keyword evidence="5" id="KW-0046">Antibiotic resistance</keyword>
<dbReference type="GO" id="GO:0046677">
    <property type="term" value="P:response to antibiotic"/>
    <property type="evidence" value="ECO:0007669"/>
    <property type="project" value="UniProtKB-KW"/>
</dbReference>
<dbReference type="Gene3D" id="1.20.1250.20">
    <property type="entry name" value="MFS general substrate transporter like domains"/>
    <property type="match status" value="1"/>
</dbReference>
<comment type="caution">
    <text evidence="7">The sequence shown here is derived from an EMBL/GenBank/DDBJ whole genome shotgun (WGS) entry which is preliminary data.</text>
</comment>
<evidence type="ECO:0000256" key="4">
    <source>
        <dbReference type="ARBA" id="ARBA00023136"/>
    </source>
</evidence>
<reference evidence="7 8" key="1">
    <citation type="submission" date="2020-01" db="EMBL/GenBank/DDBJ databases">
        <title>Insect and environment-associated Actinomycetes.</title>
        <authorList>
            <person name="Currrie C."/>
            <person name="Chevrette M."/>
            <person name="Carlson C."/>
            <person name="Stubbendieck R."/>
            <person name="Wendt-Pienkowski E."/>
        </authorList>
    </citation>
    <scope>NUCLEOTIDE SEQUENCE [LARGE SCALE GENOMIC DNA]</scope>
    <source>
        <strain evidence="7 8">SID7590</strain>
    </source>
</reference>
<organism evidence="7 8">
    <name type="scientific">Streptomyces parvus</name>
    <dbReference type="NCBI Taxonomy" id="66428"/>
    <lineage>
        <taxon>Bacteria</taxon>
        <taxon>Bacillati</taxon>
        <taxon>Actinomycetota</taxon>
        <taxon>Actinomycetes</taxon>
        <taxon>Kitasatosporales</taxon>
        <taxon>Streptomycetaceae</taxon>
        <taxon>Streptomyces</taxon>
    </lineage>
</organism>
<keyword evidence="3 6" id="KW-1133">Transmembrane helix</keyword>
<keyword evidence="2 6" id="KW-0812">Transmembrane</keyword>
<proteinExistence type="predicted"/>
<feature type="transmembrane region" description="Helical" evidence="6">
    <location>
        <begin position="90"/>
        <end position="110"/>
    </location>
</feature>
<feature type="non-terminal residue" evidence="7">
    <location>
        <position position="1"/>
    </location>
</feature>
<evidence type="ECO:0000256" key="6">
    <source>
        <dbReference type="SAM" id="Phobius"/>
    </source>
</evidence>
<dbReference type="PANTHER" id="PTHR42718:SF39">
    <property type="entry name" value="ACTINORHODIN TRANSPORTER-RELATED"/>
    <property type="match status" value="1"/>
</dbReference>
<dbReference type="EMBL" id="JAAGMP010001478">
    <property type="protein sequence ID" value="NEC23136.1"/>
    <property type="molecule type" value="Genomic_DNA"/>
</dbReference>
<feature type="transmembrane region" description="Helical" evidence="6">
    <location>
        <begin position="60"/>
        <end position="78"/>
    </location>
</feature>
<evidence type="ECO:0000256" key="5">
    <source>
        <dbReference type="ARBA" id="ARBA00023251"/>
    </source>
</evidence>
<dbReference type="SUPFAM" id="SSF103473">
    <property type="entry name" value="MFS general substrate transporter"/>
    <property type="match status" value="1"/>
</dbReference>
<evidence type="ECO:0000256" key="2">
    <source>
        <dbReference type="ARBA" id="ARBA00022692"/>
    </source>
</evidence>
<protein>
    <submittedName>
        <fullName evidence="7">MFS transporter</fullName>
    </submittedName>
</protein>
<dbReference type="GO" id="GO:0016020">
    <property type="term" value="C:membrane"/>
    <property type="evidence" value="ECO:0007669"/>
    <property type="project" value="UniProtKB-SubCell"/>
</dbReference>
<dbReference type="AlphaFoldDB" id="A0A7K3S6K0"/>
<dbReference type="PANTHER" id="PTHR42718">
    <property type="entry name" value="MAJOR FACILITATOR SUPERFAMILY MULTIDRUG TRANSPORTER MFSC"/>
    <property type="match status" value="1"/>
</dbReference>